<evidence type="ECO:0008006" key="3">
    <source>
        <dbReference type="Google" id="ProtNLM"/>
    </source>
</evidence>
<proteinExistence type="predicted"/>
<gene>
    <name evidence="1" type="ORF">BIV57_05830</name>
</gene>
<evidence type="ECO:0000313" key="1">
    <source>
        <dbReference type="EMBL" id="OIV38441.1"/>
    </source>
</evidence>
<name>A0A1J7BY89_9ACTN</name>
<sequence length="166" mass="16920">MATAAALAAVTAAVLVGRPGETQAHSAEPVRGAGAVPVSSVPLDCGGVGVAVTKRITADLDHDGRPDTALAAHCNAGTGSPPDGIFLYTPARGTAKPIVLLDPRKGLTVKKLVLQDGRLRATMLGYSSPEVPRCCADLSGDVHWEWTSGIFKLEGTEPAGGLTQSV</sequence>
<dbReference type="EMBL" id="MLCF01000022">
    <property type="protein sequence ID" value="OIV38441.1"/>
    <property type="molecule type" value="Genomic_DNA"/>
</dbReference>
<dbReference type="Proteomes" id="UP000243342">
    <property type="component" value="Unassembled WGS sequence"/>
</dbReference>
<reference evidence="1 2" key="1">
    <citation type="submission" date="2016-10" db="EMBL/GenBank/DDBJ databases">
        <title>Genome sequence of Streptomyces gilvigriseus MUSC 26.</title>
        <authorList>
            <person name="Lee L.-H."/>
            <person name="Ser H.-L."/>
        </authorList>
    </citation>
    <scope>NUCLEOTIDE SEQUENCE [LARGE SCALE GENOMIC DNA]</scope>
    <source>
        <strain evidence="1 2">MUSC 26</strain>
    </source>
</reference>
<accession>A0A1J7BY89</accession>
<evidence type="ECO:0000313" key="2">
    <source>
        <dbReference type="Proteomes" id="UP000243342"/>
    </source>
</evidence>
<comment type="caution">
    <text evidence="1">The sequence shown here is derived from an EMBL/GenBank/DDBJ whole genome shotgun (WGS) entry which is preliminary data.</text>
</comment>
<dbReference type="STRING" id="1428644.BIV57_05830"/>
<dbReference type="AlphaFoldDB" id="A0A1J7BY89"/>
<keyword evidence="2" id="KW-1185">Reference proteome</keyword>
<protein>
    <recommendedName>
        <fullName evidence="3">VCBS repeat-containing protein</fullName>
    </recommendedName>
</protein>
<organism evidence="1 2">
    <name type="scientific">Mangrovactinospora gilvigrisea</name>
    <dbReference type="NCBI Taxonomy" id="1428644"/>
    <lineage>
        <taxon>Bacteria</taxon>
        <taxon>Bacillati</taxon>
        <taxon>Actinomycetota</taxon>
        <taxon>Actinomycetes</taxon>
        <taxon>Kitasatosporales</taxon>
        <taxon>Streptomycetaceae</taxon>
        <taxon>Mangrovactinospora</taxon>
    </lineage>
</organism>